<evidence type="ECO:0000313" key="9">
    <source>
        <dbReference type="Proteomes" id="UP001058974"/>
    </source>
</evidence>
<keyword evidence="9" id="KW-1185">Reference proteome</keyword>
<evidence type="ECO:0000259" key="7">
    <source>
        <dbReference type="PROSITE" id="PS51504"/>
    </source>
</evidence>
<dbReference type="AlphaFoldDB" id="A0A9D5BEG9"/>
<sequence length="522" mass="55500">MDPSSISSPSAPVANAVPFAVEPNNHLPSPSSNHPPYAEMIYTAIEALKDKNGSSKRAISKYIEQVYSHQLPPPESHSNLLTHHLKRLKSDGLLQTIKNSYIIPRSTPPPAATEPPSTASPSQPSKPRGRPRKSVTPSPIQAQPQNSFIPQQLPIVVANNNNNSAPLQNAEPVWAALGLSDDPVDAQAAAATPTPAEGSKRRPGRPPGSKNVSNVSGSKYATAPSPSPSPSQNQSPIEGQVPPTPASRGRGRPPGSKSKSKKKPGRPPKLRPDTPTPAVASDGTKRRPGRPPKNQQQNPTPIPFATTVPETEVPQPQVAVPEVVVSAAVPATVEGVAVLTPRSRGRPRKNPAVSAVPVAGGGRGRGRGRGRGGRGRGGGRIGNSFGGITLRAPGKRPVGRPKKGTAPATASTSQNAANEVDLRRKLEHFQGKIKESLVVIKPHFDHESPVTALAAIQELEILGAMDLNEPLKEELLPSQPNVPAQDQPQELVAQPQVFAQYPPFHTQDRHYQQQQSQYQYHP</sequence>
<proteinExistence type="predicted"/>
<dbReference type="Proteomes" id="UP001058974">
    <property type="component" value="Chromosome 1"/>
</dbReference>
<comment type="subcellular location">
    <subcellularLocation>
        <location evidence="2">Chromosome</location>
    </subcellularLocation>
    <subcellularLocation>
        <location evidence="1">Nucleus</location>
    </subcellularLocation>
</comment>
<accession>A0A9D5BEG9</accession>
<feature type="compositionally biased region" description="Polar residues" evidence="6">
    <location>
        <begin position="408"/>
        <end position="417"/>
    </location>
</feature>
<feature type="compositionally biased region" description="Polar residues" evidence="6">
    <location>
        <begin position="210"/>
        <end position="219"/>
    </location>
</feature>
<feature type="region of interest" description="Disordered" evidence="6">
    <location>
        <begin position="99"/>
        <end position="154"/>
    </location>
</feature>
<feature type="compositionally biased region" description="Polar residues" evidence="6">
    <location>
        <begin position="478"/>
        <end position="488"/>
    </location>
</feature>
<feature type="compositionally biased region" description="Low complexity" evidence="6">
    <location>
        <begin position="186"/>
        <end position="196"/>
    </location>
</feature>
<feature type="region of interest" description="Disordered" evidence="6">
    <location>
        <begin position="184"/>
        <end position="310"/>
    </location>
</feature>
<feature type="compositionally biased region" description="Polar residues" evidence="6">
    <location>
        <begin position="135"/>
        <end position="150"/>
    </location>
</feature>
<evidence type="ECO:0000256" key="1">
    <source>
        <dbReference type="ARBA" id="ARBA00004123"/>
    </source>
</evidence>
<dbReference type="Pfam" id="PF00538">
    <property type="entry name" value="Linker_histone"/>
    <property type="match status" value="1"/>
</dbReference>
<evidence type="ECO:0000256" key="6">
    <source>
        <dbReference type="SAM" id="MobiDB-lite"/>
    </source>
</evidence>
<name>A0A9D5BEG9_PEA</name>
<feature type="compositionally biased region" description="Gly residues" evidence="6">
    <location>
        <begin position="375"/>
        <end position="385"/>
    </location>
</feature>
<dbReference type="InterPro" id="IPR036388">
    <property type="entry name" value="WH-like_DNA-bd_sf"/>
</dbReference>
<dbReference type="GO" id="GO:0005730">
    <property type="term" value="C:nucleolus"/>
    <property type="evidence" value="ECO:0007669"/>
    <property type="project" value="TreeGrafter"/>
</dbReference>
<evidence type="ECO:0000313" key="8">
    <source>
        <dbReference type="EMBL" id="KAI5441501.1"/>
    </source>
</evidence>
<protein>
    <recommendedName>
        <fullName evidence="7">H15 domain-containing protein</fullName>
    </recommendedName>
</protein>
<dbReference type="GO" id="GO:0045910">
    <property type="term" value="P:negative regulation of DNA recombination"/>
    <property type="evidence" value="ECO:0007669"/>
    <property type="project" value="TreeGrafter"/>
</dbReference>
<dbReference type="SMART" id="SM00526">
    <property type="entry name" value="H15"/>
    <property type="match status" value="1"/>
</dbReference>
<dbReference type="GO" id="GO:0030527">
    <property type="term" value="F:structural constituent of chromatin"/>
    <property type="evidence" value="ECO:0007669"/>
    <property type="project" value="InterPro"/>
</dbReference>
<dbReference type="InterPro" id="IPR036390">
    <property type="entry name" value="WH_DNA-bd_sf"/>
</dbReference>
<feature type="compositionally biased region" description="Basic residues" evidence="6">
    <location>
        <begin position="393"/>
        <end position="403"/>
    </location>
</feature>
<dbReference type="GO" id="GO:0030261">
    <property type="term" value="P:chromosome condensation"/>
    <property type="evidence" value="ECO:0007669"/>
    <property type="project" value="TreeGrafter"/>
</dbReference>
<dbReference type="InterPro" id="IPR017956">
    <property type="entry name" value="AT_hook_DNA-bd_motif"/>
</dbReference>
<dbReference type="GO" id="GO:0031492">
    <property type="term" value="F:nucleosomal DNA binding"/>
    <property type="evidence" value="ECO:0007669"/>
    <property type="project" value="TreeGrafter"/>
</dbReference>
<organism evidence="8 9">
    <name type="scientific">Pisum sativum</name>
    <name type="common">Garden pea</name>
    <name type="synonym">Lathyrus oleraceus</name>
    <dbReference type="NCBI Taxonomy" id="3888"/>
    <lineage>
        <taxon>Eukaryota</taxon>
        <taxon>Viridiplantae</taxon>
        <taxon>Streptophyta</taxon>
        <taxon>Embryophyta</taxon>
        <taxon>Tracheophyta</taxon>
        <taxon>Spermatophyta</taxon>
        <taxon>Magnoliopsida</taxon>
        <taxon>eudicotyledons</taxon>
        <taxon>Gunneridae</taxon>
        <taxon>Pentapetalae</taxon>
        <taxon>rosids</taxon>
        <taxon>fabids</taxon>
        <taxon>Fabales</taxon>
        <taxon>Fabaceae</taxon>
        <taxon>Papilionoideae</taxon>
        <taxon>50 kb inversion clade</taxon>
        <taxon>NPAAA clade</taxon>
        <taxon>Hologalegina</taxon>
        <taxon>IRL clade</taxon>
        <taxon>Fabeae</taxon>
        <taxon>Lathyrus</taxon>
    </lineage>
</organism>
<dbReference type="InterPro" id="IPR005819">
    <property type="entry name" value="H1/H5"/>
</dbReference>
<feature type="compositionally biased region" description="Basic residues" evidence="6">
    <location>
        <begin position="258"/>
        <end position="269"/>
    </location>
</feature>
<feature type="compositionally biased region" description="Low complexity" evidence="6">
    <location>
        <begin position="114"/>
        <end position="126"/>
    </location>
</feature>
<feature type="region of interest" description="Disordered" evidence="6">
    <location>
        <begin position="340"/>
        <end position="419"/>
    </location>
</feature>
<feature type="compositionally biased region" description="Low complexity" evidence="6">
    <location>
        <begin position="512"/>
        <end position="522"/>
    </location>
</feature>
<dbReference type="SMART" id="SM00384">
    <property type="entry name" value="AT_hook"/>
    <property type="match status" value="7"/>
</dbReference>
<keyword evidence="5" id="KW-0539">Nucleus</keyword>
<dbReference type="PRINTS" id="PR00624">
    <property type="entry name" value="HISTONEH5"/>
</dbReference>
<evidence type="ECO:0000256" key="4">
    <source>
        <dbReference type="ARBA" id="ARBA00023125"/>
    </source>
</evidence>
<dbReference type="OrthoDB" id="1110759at2759"/>
<evidence type="ECO:0000256" key="5">
    <source>
        <dbReference type="ARBA" id="ARBA00023242"/>
    </source>
</evidence>
<keyword evidence="4" id="KW-0238">DNA-binding</keyword>
<dbReference type="PANTHER" id="PTHR11467:SF29">
    <property type="entry name" value="OS03G0711600 PROTEIN"/>
    <property type="match status" value="1"/>
</dbReference>
<dbReference type="GO" id="GO:0006334">
    <property type="term" value="P:nucleosome assembly"/>
    <property type="evidence" value="ECO:0007669"/>
    <property type="project" value="InterPro"/>
</dbReference>
<feature type="region of interest" description="Disordered" evidence="6">
    <location>
        <begin position="477"/>
        <end position="522"/>
    </location>
</feature>
<dbReference type="GO" id="GO:0003690">
    <property type="term" value="F:double-stranded DNA binding"/>
    <property type="evidence" value="ECO:0007669"/>
    <property type="project" value="TreeGrafter"/>
</dbReference>
<dbReference type="EMBL" id="JAMSHJ010000001">
    <property type="protein sequence ID" value="KAI5441501.1"/>
    <property type="molecule type" value="Genomic_DNA"/>
</dbReference>
<dbReference type="SUPFAM" id="SSF46785">
    <property type="entry name" value="Winged helix' DNA-binding domain"/>
    <property type="match status" value="1"/>
</dbReference>
<evidence type="ECO:0000256" key="3">
    <source>
        <dbReference type="ARBA" id="ARBA00022454"/>
    </source>
</evidence>
<dbReference type="FunFam" id="1.10.10.10:FF:000637">
    <property type="entry name" value="Histone H1.2"/>
    <property type="match status" value="1"/>
</dbReference>
<gene>
    <name evidence="8" type="ORF">KIW84_010831</name>
</gene>
<comment type="caution">
    <text evidence="8">The sequence shown here is derived from an EMBL/GenBank/DDBJ whole genome shotgun (WGS) entry which is preliminary data.</text>
</comment>
<reference evidence="8 9" key="1">
    <citation type="journal article" date="2022" name="Nat. Genet.">
        <title>Improved pea reference genome and pan-genome highlight genomic features and evolutionary characteristics.</title>
        <authorList>
            <person name="Yang T."/>
            <person name="Liu R."/>
            <person name="Luo Y."/>
            <person name="Hu S."/>
            <person name="Wang D."/>
            <person name="Wang C."/>
            <person name="Pandey M.K."/>
            <person name="Ge S."/>
            <person name="Xu Q."/>
            <person name="Li N."/>
            <person name="Li G."/>
            <person name="Huang Y."/>
            <person name="Saxena R.K."/>
            <person name="Ji Y."/>
            <person name="Li M."/>
            <person name="Yan X."/>
            <person name="He Y."/>
            <person name="Liu Y."/>
            <person name="Wang X."/>
            <person name="Xiang C."/>
            <person name="Varshney R.K."/>
            <person name="Ding H."/>
            <person name="Gao S."/>
            <person name="Zong X."/>
        </authorList>
    </citation>
    <scope>NUCLEOTIDE SEQUENCE [LARGE SCALE GENOMIC DNA]</scope>
    <source>
        <strain evidence="8 9">cv. Zhongwan 6</strain>
    </source>
</reference>
<evidence type="ECO:0000256" key="2">
    <source>
        <dbReference type="ARBA" id="ARBA00004286"/>
    </source>
</evidence>
<feature type="compositionally biased region" description="Basic residues" evidence="6">
    <location>
        <begin position="364"/>
        <end position="374"/>
    </location>
</feature>
<dbReference type="PROSITE" id="PS51504">
    <property type="entry name" value="H15"/>
    <property type="match status" value="1"/>
</dbReference>
<dbReference type="GO" id="GO:0000786">
    <property type="term" value="C:nucleosome"/>
    <property type="evidence" value="ECO:0007669"/>
    <property type="project" value="InterPro"/>
</dbReference>
<feature type="domain" description="H15" evidence="7">
    <location>
        <begin position="33"/>
        <end position="105"/>
    </location>
</feature>
<dbReference type="Gramene" id="Psat01G0083100-T1">
    <property type="protein sequence ID" value="KAI5441501.1"/>
    <property type="gene ID" value="KIW84_010831"/>
</dbReference>
<dbReference type="PANTHER" id="PTHR11467">
    <property type="entry name" value="HISTONE H1"/>
    <property type="match status" value="1"/>
</dbReference>
<dbReference type="CDD" id="cd00073">
    <property type="entry name" value="H15"/>
    <property type="match status" value="1"/>
</dbReference>
<keyword evidence="3" id="KW-0158">Chromosome</keyword>
<dbReference type="Gene3D" id="1.10.10.10">
    <property type="entry name" value="Winged helix-like DNA-binding domain superfamily/Winged helix DNA-binding domain"/>
    <property type="match status" value="1"/>
</dbReference>
<dbReference type="PRINTS" id="PR00929">
    <property type="entry name" value="ATHOOK"/>
</dbReference>
<dbReference type="InterPro" id="IPR005818">
    <property type="entry name" value="Histone_H1/H5_H15"/>
</dbReference>